<reference evidence="2 3" key="1">
    <citation type="submission" date="2021-03" db="EMBL/GenBank/DDBJ databases">
        <title>Genome sequencing of Marinobacter sp. LPB0319.</title>
        <authorList>
            <person name="Kim J."/>
        </authorList>
    </citation>
    <scope>NUCLEOTIDE SEQUENCE [LARGE SCALE GENOMIC DNA]</scope>
    <source>
        <strain evidence="2 3">LPB0319</strain>
    </source>
</reference>
<organism evidence="2 3">
    <name type="scientific">Marinobacter salinisoli</name>
    <dbReference type="NCBI Taxonomy" id="2769486"/>
    <lineage>
        <taxon>Bacteria</taxon>
        <taxon>Pseudomonadati</taxon>
        <taxon>Pseudomonadota</taxon>
        <taxon>Gammaproteobacteria</taxon>
        <taxon>Pseudomonadales</taxon>
        <taxon>Marinobacteraceae</taxon>
        <taxon>Marinobacter</taxon>
    </lineage>
</organism>
<sequence length="135" mass="15330">MAMAPMRVLFVCFGCLWLSVASAQEGLLDGASFAGVLREVQKTSGGDADRLLFRNGRLFSEACRQYGFEEASYRAFRDNGLVHFEATSISPAHGTMTWKGIRDGNRIEASVVWTKERWYWDTRREYLFTGHHIGQ</sequence>
<evidence type="ECO:0000313" key="2">
    <source>
        <dbReference type="EMBL" id="QSP94206.1"/>
    </source>
</evidence>
<gene>
    <name evidence="2" type="ORF">LPB19_13550</name>
</gene>
<feature type="chain" id="PRO_5045894686" description="Nuclear transport factor 2 family protein" evidence="1">
    <location>
        <begin position="24"/>
        <end position="135"/>
    </location>
</feature>
<keyword evidence="1" id="KW-0732">Signal</keyword>
<dbReference type="Proteomes" id="UP000663555">
    <property type="component" value="Chromosome"/>
</dbReference>
<dbReference type="RefSeq" id="WP_206643427.1">
    <property type="nucleotide sequence ID" value="NZ_CP071247.1"/>
</dbReference>
<proteinExistence type="predicted"/>
<evidence type="ECO:0000256" key="1">
    <source>
        <dbReference type="SAM" id="SignalP"/>
    </source>
</evidence>
<name>A0ABX7MPG1_9GAMM</name>
<accession>A0ABX7MPG1</accession>
<feature type="signal peptide" evidence="1">
    <location>
        <begin position="1"/>
        <end position="23"/>
    </location>
</feature>
<evidence type="ECO:0008006" key="4">
    <source>
        <dbReference type="Google" id="ProtNLM"/>
    </source>
</evidence>
<dbReference type="EMBL" id="CP071247">
    <property type="protein sequence ID" value="QSP94206.1"/>
    <property type="molecule type" value="Genomic_DNA"/>
</dbReference>
<evidence type="ECO:0000313" key="3">
    <source>
        <dbReference type="Proteomes" id="UP000663555"/>
    </source>
</evidence>
<keyword evidence="3" id="KW-1185">Reference proteome</keyword>
<protein>
    <recommendedName>
        <fullName evidence="4">Nuclear transport factor 2 family protein</fullName>
    </recommendedName>
</protein>